<keyword evidence="10" id="KW-0808">Transferase</keyword>
<dbReference type="GO" id="GO:0005737">
    <property type="term" value="C:cytoplasm"/>
    <property type="evidence" value="ECO:0007669"/>
    <property type="project" value="UniProtKB-SubCell"/>
</dbReference>
<dbReference type="Proteomes" id="UP000094527">
    <property type="component" value="Unassembled WGS sequence"/>
</dbReference>
<evidence type="ECO:0000259" key="9">
    <source>
        <dbReference type="PROSITE" id="PS51058"/>
    </source>
</evidence>
<dbReference type="Pfam" id="PF02008">
    <property type="entry name" value="zf-CXXC"/>
    <property type="match status" value="1"/>
</dbReference>
<comment type="caution">
    <text evidence="10">The sequence shown here is derived from an EMBL/GenBank/DDBJ whole genome shotgun (WGS) entry which is preliminary data.</text>
</comment>
<keyword evidence="4 7" id="KW-0863">Zinc-finger</keyword>
<feature type="region of interest" description="Disordered" evidence="8">
    <location>
        <begin position="1"/>
        <end position="139"/>
    </location>
</feature>
<feature type="domain" description="CXXC-type" evidence="9">
    <location>
        <begin position="455"/>
        <end position="495"/>
    </location>
</feature>
<dbReference type="PROSITE" id="PS51058">
    <property type="entry name" value="ZF_CXXC"/>
    <property type="match status" value="1"/>
</dbReference>
<protein>
    <submittedName>
        <fullName evidence="10">DNA N6-methyl adenine demethylase</fullName>
    </submittedName>
</protein>
<feature type="compositionally biased region" description="Low complexity" evidence="8">
    <location>
        <begin position="92"/>
        <end position="111"/>
    </location>
</feature>
<dbReference type="STRING" id="48709.A0A1D2MIU5"/>
<name>A0A1D2MIU5_ORCCI</name>
<dbReference type="GO" id="GO:0005634">
    <property type="term" value="C:nucleus"/>
    <property type="evidence" value="ECO:0007669"/>
    <property type="project" value="TreeGrafter"/>
</dbReference>
<dbReference type="InterPro" id="IPR040388">
    <property type="entry name" value="CXXC4/CXXC5"/>
</dbReference>
<proteinExistence type="predicted"/>
<keyword evidence="2" id="KW-0963">Cytoplasm</keyword>
<dbReference type="AlphaFoldDB" id="A0A1D2MIU5"/>
<evidence type="ECO:0000256" key="2">
    <source>
        <dbReference type="ARBA" id="ARBA00022490"/>
    </source>
</evidence>
<feature type="compositionally biased region" description="Low complexity" evidence="8">
    <location>
        <begin position="370"/>
        <end position="382"/>
    </location>
</feature>
<evidence type="ECO:0000256" key="5">
    <source>
        <dbReference type="ARBA" id="ARBA00022833"/>
    </source>
</evidence>
<keyword evidence="11" id="KW-1185">Reference proteome</keyword>
<dbReference type="GO" id="GO:0032259">
    <property type="term" value="P:methylation"/>
    <property type="evidence" value="ECO:0007669"/>
    <property type="project" value="UniProtKB-KW"/>
</dbReference>
<keyword evidence="3" id="KW-0479">Metal-binding</keyword>
<evidence type="ECO:0000256" key="4">
    <source>
        <dbReference type="ARBA" id="ARBA00022771"/>
    </source>
</evidence>
<feature type="compositionally biased region" description="Basic and acidic residues" evidence="8">
    <location>
        <begin position="444"/>
        <end position="454"/>
    </location>
</feature>
<feature type="region of interest" description="Disordered" evidence="8">
    <location>
        <begin position="362"/>
        <end position="456"/>
    </location>
</feature>
<dbReference type="OrthoDB" id="8777148at2759"/>
<gene>
    <name evidence="10" type="ORF">Ocin01_13749</name>
</gene>
<dbReference type="GO" id="GO:0008168">
    <property type="term" value="F:methyltransferase activity"/>
    <property type="evidence" value="ECO:0007669"/>
    <property type="project" value="UniProtKB-KW"/>
</dbReference>
<dbReference type="GO" id="GO:0008270">
    <property type="term" value="F:zinc ion binding"/>
    <property type="evidence" value="ECO:0007669"/>
    <property type="project" value="UniProtKB-KW"/>
</dbReference>
<reference evidence="10 11" key="1">
    <citation type="journal article" date="2016" name="Genome Biol. Evol.">
        <title>Gene Family Evolution Reflects Adaptation to Soil Environmental Stressors in the Genome of the Collembolan Orchesella cincta.</title>
        <authorList>
            <person name="Faddeeva-Vakhrusheva A."/>
            <person name="Derks M.F."/>
            <person name="Anvar S.Y."/>
            <person name="Agamennone V."/>
            <person name="Suring W."/>
            <person name="Smit S."/>
            <person name="van Straalen N.M."/>
            <person name="Roelofs D."/>
        </authorList>
    </citation>
    <scope>NUCLEOTIDE SEQUENCE [LARGE SCALE GENOMIC DNA]</scope>
    <source>
        <tissue evidence="10">Mixed pool</tissue>
    </source>
</reference>
<dbReference type="GO" id="GO:0008327">
    <property type="term" value="F:methyl-CpG binding"/>
    <property type="evidence" value="ECO:0007669"/>
    <property type="project" value="TreeGrafter"/>
</dbReference>
<dbReference type="InterPro" id="IPR002857">
    <property type="entry name" value="Znf_CXXC"/>
</dbReference>
<evidence type="ECO:0000313" key="11">
    <source>
        <dbReference type="Proteomes" id="UP000094527"/>
    </source>
</evidence>
<evidence type="ECO:0000256" key="1">
    <source>
        <dbReference type="ARBA" id="ARBA00004496"/>
    </source>
</evidence>
<keyword evidence="5" id="KW-0862">Zinc</keyword>
<evidence type="ECO:0000256" key="6">
    <source>
        <dbReference type="ARBA" id="ARBA00023125"/>
    </source>
</evidence>
<dbReference type="PANTHER" id="PTHR13419">
    <property type="entry name" value="ZINC FINGER-CONTAINING"/>
    <property type="match status" value="1"/>
</dbReference>
<comment type="subcellular location">
    <subcellularLocation>
        <location evidence="1">Cytoplasm</location>
    </subcellularLocation>
</comment>
<dbReference type="EMBL" id="LJIJ01001117">
    <property type="protein sequence ID" value="ODM92930.1"/>
    <property type="molecule type" value="Genomic_DNA"/>
</dbReference>
<feature type="compositionally biased region" description="Polar residues" evidence="8">
    <location>
        <begin position="129"/>
        <end position="139"/>
    </location>
</feature>
<evidence type="ECO:0000256" key="8">
    <source>
        <dbReference type="SAM" id="MobiDB-lite"/>
    </source>
</evidence>
<feature type="compositionally biased region" description="Polar residues" evidence="8">
    <location>
        <begin position="428"/>
        <end position="438"/>
    </location>
</feature>
<feature type="compositionally biased region" description="Polar residues" evidence="8">
    <location>
        <begin position="29"/>
        <end position="38"/>
    </location>
</feature>
<evidence type="ECO:0000313" key="10">
    <source>
        <dbReference type="EMBL" id="ODM92930.1"/>
    </source>
</evidence>
<organism evidence="10 11">
    <name type="scientific">Orchesella cincta</name>
    <name type="common">Springtail</name>
    <name type="synonym">Podura cincta</name>
    <dbReference type="NCBI Taxonomy" id="48709"/>
    <lineage>
        <taxon>Eukaryota</taxon>
        <taxon>Metazoa</taxon>
        <taxon>Ecdysozoa</taxon>
        <taxon>Arthropoda</taxon>
        <taxon>Hexapoda</taxon>
        <taxon>Collembola</taxon>
        <taxon>Entomobryomorpha</taxon>
        <taxon>Entomobryoidea</taxon>
        <taxon>Orchesellidae</taxon>
        <taxon>Orchesellinae</taxon>
        <taxon>Orchesella</taxon>
    </lineage>
</organism>
<accession>A0A1D2MIU5</accession>
<sequence>MSESQGPGGGALEPTGTGDLGHRHRRSTTVHPRTQVSSLRLLRNALPGTEQLGSEQRLPRGQPDGPARRLPSVDSNDQPINYRPWEKPTNGNQTTCPPTPTINTITITNGTKEPPQNGVSSSNEHEKSSPPTLTPLQNAFPNFTETFSANGQKLPSFQSQFNAFTEEAQRRVSRASTRYQQTGSCHLLRINCTRHLTTTQPAAASPMGTREHSPFLDERHVQLFPGQVPLSGQFSNLIQNSNAHHNGYVNNHNGGFIHHHHHNASLQLQELVPVPPMILHHPVSVSNSTHKLAQQITTDGSIPGLNLNIVDPHSSGGPHGFPQNGNIHVLPETHVIAVKLQPYEHNNIQANNNAPVHHQITKMEQQSPRINGNGPQNGIQNGTPSVSTPTKKGKRKRSDTNGSMNGMNDHAHQVSSVSSTDSDFKRPNGSNHASNGKMSNGMGHSEHGDSLDKPVKKKRKRCGECIGCQRKDNCGECAPCRNDKSHQICKQRRCDKLTEKKTPKSKLKQQAQQLH</sequence>
<evidence type="ECO:0000256" key="7">
    <source>
        <dbReference type="PROSITE-ProRule" id="PRU00509"/>
    </source>
</evidence>
<feature type="compositionally biased region" description="Gly residues" evidence="8">
    <location>
        <begin position="1"/>
        <end position="11"/>
    </location>
</feature>
<evidence type="ECO:0000256" key="3">
    <source>
        <dbReference type="ARBA" id="ARBA00022723"/>
    </source>
</evidence>
<keyword evidence="10" id="KW-0489">Methyltransferase</keyword>
<keyword evidence="6" id="KW-0238">DNA-binding</keyword>
<feature type="region of interest" description="Disordered" evidence="8">
    <location>
        <begin position="495"/>
        <end position="515"/>
    </location>
</feature>
<dbReference type="PANTHER" id="PTHR13419:SF0">
    <property type="entry name" value="CXXC-TYPE DOMAIN-CONTAINING PROTEIN"/>
    <property type="match status" value="1"/>
</dbReference>